<reference evidence="1" key="1">
    <citation type="submission" date="2012-11" db="EMBL/GenBank/DDBJ databases">
        <title>Permanent draft genomes of Rhodopirellula europaea strain SH398 and 6C.</title>
        <authorList>
            <person name="Richter M."/>
            <person name="Richter-Heitmann T."/>
            <person name="Frank C."/>
            <person name="Harder J."/>
            <person name="Glockner F.O."/>
        </authorList>
    </citation>
    <scope>NUCLEOTIDE SEQUENCE</scope>
    <source>
        <strain evidence="1">6C</strain>
    </source>
</reference>
<dbReference type="Proteomes" id="UP000011529">
    <property type="component" value="Unassembled WGS sequence"/>
</dbReference>
<name>M2AJH5_9BACT</name>
<protein>
    <submittedName>
        <fullName evidence="1">Uncharacterized protein</fullName>
    </submittedName>
</protein>
<accession>M2AJH5</accession>
<evidence type="ECO:0000313" key="2">
    <source>
        <dbReference type="Proteomes" id="UP000011529"/>
    </source>
</evidence>
<keyword evidence="2" id="KW-1185">Reference proteome</keyword>
<dbReference type="EMBL" id="ANMO01000097">
    <property type="protein sequence ID" value="EMB17295.1"/>
    <property type="molecule type" value="Genomic_DNA"/>
</dbReference>
<sequence>MQTTPGRFESANEKLHQSHRFGSYARSFRCDELFDAGQSISGLNERDSTDW</sequence>
<organism evidence="1 2">
    <name type="scientific">Rhodopirellula europaea 6C</name>
    <dbReference type="NCBI Taxonomy" id="1263867"/>
    <lineage>
        <taxon>Bacteria</taxon>
        <taxon>Pseudomonadati</taxon>
        <taxon>Planctomycetota</taxon>
        <taxon>Planctomycetia</taxon>
        <taxon>Pirellulales</taxon>
        <taxon>Pirellulaceae</taxon>
        <taxon>Rhodopirellula</taxon>
    </lineage>
</organism>
<proteinExistence type="predicted"/>
<dbReference type="AlphaFoldDB" id="M2AJH5"/>
<gene>
    <name evidence="1" type="ORF">RE6C_01833</name>
</gene>
<evidence type="ECO:0000313" key="1">
    <source>
        <dbReference type="EMBL" id="EMB17295.1"/>
    </source>
</evidence>
<comment type="caution">
    <text evidence="1">The sequence shown here is derived from an EMBL/GenBank/DDBJ whole genome shotgun (WGS) entry which is preliminary data.</text>
</comment>
<reference evidence="1" key="2">
    <citation type="journal article" date="2013" name="Mar. Genomics">
        <title>Expression of sulfatases in Rhodopirellula baltica and the diversity of sulfatases in the genus Rhodopirellula.</title>
        <authorList>
            <person name="Wegner C.E."/>
            <person name="Richter-Heitmann T."/>
            <person name="Klindworth A."/>
            <person name="Klockow C."/>
            <person name="Richter M."/>
            <person name="Achstetter T."/>
            <person name="Glockner F.O."/>
            <person name="Harder J."/>
        </authorList>
    </citation>
    <scope>NUCLEOTIDE SEQUENCE [LARGE SCALE GENOMIC DNA]</scope>
    <source>
        <strain evidence="1">6C</strain>
    </source>
</reference>